<dbReference type="Pfam" id="PF22811">
    <property type="entry name" value="Zn_ribbon_NrdR"/>
    <property type="match status" value="1"/>
</dbReference>
<organism evidence="9 10">
    <name type="scientific">Candidatus Edwardsbacteria bacterium GWF2_54_11</name>
    <dbReference type="NCBI Taxonomy" id="1817851"/>
    <lineage>
        <taxon>Bacteria</taxon>
        <taxon>Candidatus Edwardsiibacteriota</taxon>
    </lineage>
</organism>
<evidence type="ECO:0000256" key="2">
    <source>
        <dbReference type="ARBA" id="ARBA00022741"/>
    </source>
</evidence>
<dbReference type="InterPro" id="IPR055173">
    <property type="entry name" value="NrdR-like_N"/>
</dbReference>
<dbReference type="InterPro" id="IPR003796">
    <property type="entry name" value="RNR_NrdR-like"/>
</dbReference>
<evidence type="ECO:0000256" key="6">
    <source>
        <dbReference type="ARBA" id="ARBA00023163"/>
    </source>
</evidence>
<dbReference type="HAMAP" id="MF_00440">
    <property type="entry name" value="NrdR"/>
    <property type="match status" value="1"/>
</dbReference>
<feature type="domain" description="ATP-cone" evidence="8">
    <location>
        <begin position="48"/>
        <end position="138"/>
    </location>
</feature>
<keyword evidence="2 7" id="KW-0547">Nucleotide-binding</keyword>
<evidence type="ECO:0000259" key="8">
    <source>
        <dbReference type="PROSITE" id="PS51161"/>
    </source>
</evidence>
<evidence type="ECO:0000313" key="9">
    <source>
        <dbReference type="EMBL" id="OGF13283.1"/>
    </source>
</evidence>
<keyword evidence="6 7" id="KW-0804">Transcription</keyword>
<evidence type="ECO:0000313" key="10">
    <source>
        <dbReference type="Proteomes" id="UP000177230"/>
    </source>
</evidence>
<keyword evidence="7" id="KW-0479">Metal-binding</keyword>
<dbReference type="PROSITE" id="PS51161">
    <property type="entry name" value="ATP_CONE"/>
    <property type="match status" value="1"/>
</dbReference>
<comment type="function">
    <text evidence="7">Negatively regulates transcription of bacterial ribonucleotide reductase nrd genes and operons by binding to NrdR-boxes.</text>
</comment>
<name>A0A1F5RGL4_9BACT</name>
<dbReference type="Pfam" id="PF03477">
    <property type="entry name" value="ATP-cone"/>
    <property type="match status" value="1"/>
</dbReference>
<keyword evidence="1 7" id="KW-0678">Repressor</keyword>
<keyword evidence="4 7" id="KW-0805">Transcription regulation</keyword>
<dbReference type="PANTHER" id="PTHR30455">
    <property type="entry name" value="TRANSCRIPTIONAL REPRESSOR NRDR"/>
    <property type="match status" value="1"/>
</dbReference>
<reference evidence="9 10" key="1">
    <citation type="journal article" date="2016" name="Nat. Commun.">
        <title>Thousands of microbial genomes shed light on interconnected biogeochemical processes in an aquifer system.</title>
        <authorList>
            <person name="Anantharaman K."/>
            <person name="Brown C.T."/>
            <person name="Hug L.A."/>
            <person name="Sharon I."/>
            <person name="Castelle C.J."/>
            <person name="Probst A.J."/>
            <person name="Thomas B.C."/>
            <person name="Singh A."/>
            <person name="Wilkins M.J."/>
            <person name="Karaoz U."/>
            <person name="Brodie E.L."/>
            <person name="Williams K.H."/>
            <person name="Hubbard S.S."/>
            <person name="Banfield J.F."/>
        </authorList>
    </citation>
    <scope>NUCLEOTIDE SEQUENCE [LARGE SCALE GENOMIC DNA]</scope>
</reference>
<dbReference type="InterPro" id="IPR005144">
    <property type="entry name" value="ATP-cone_dom"/>
</dbReference>
<dbReference type="AlphaFoldDB" id="A0A1F5RGL4"/>
<dbReference type="PANTHER" id="PTHR30455:SF2">
    <property type="entry name" value="TRANSCRIPTIONAL REPRESSOR NRDR"/>
    <property type="match status" value="1"/>
</dbReference>
<dbReference type="EMBL" id="MFFM01000022">
    <property type="protein sequence ID" value="OGF13283.1"/>
    <property type="molecule type" value="Genomic_DNA"/>
</dbReference>
<comment type="similarity">
    <text evidence="7">Belongs to the NrdR family.</text>
</comment>
<evidence type="ECO:0000256" key="1">
    <source>
        <dbReference type="ARBA" id="ARBA00022491"/>
    </source>
</evidence>
<keyword evidence="7" id="KW-0862">Zinc</keyword>
<dbReference type="GO" id="GO:0003677">
    <property type="term" value="F:DNA binding"/>
    <property type="evidence" value="ECO:0007669"/>
    <property type="project" value="UniProtKB-KW"/>
</dbReference>
<feature type="zinc finger region" evidence="7">
    <location>
        <begin position="3"/>
        <end position="34"/>
    </location>
</feature>
<keyword evidence="7" id="KW-0863">Zinc-finger</keyword>
<dbReference type="Proteomes" id="UP000177230">
    <property type="component" value="Unassembled WGS sequence"/>
</dbReference>
<protein>
    <recommendedName>
        <fullName evidence="7">Transcriptional repressor NrdR</fullName>
    </recommendedName>
</protein>
<dbReference type="GO" id="GO:0005524">
    <property type="term" value="F:ATP binding"/>
    <property type="evidence" value="ECO:0007669"/>
    <property type="project" value="UniProtKB-UniRule"/>
</dbReference>
<gene>
    <name evidence="7" type="primary">nrdR</name>
    <name evidence="9" type="ORF">A2024_04640</name>
</gene>
<proteinExistence type="inferred from homology"/>
<evidence type="ECO:0000256" key="5">
    <source>
        <dbReference type="ARBA" id="ARBA00023125"/>
    </source>
</evidence>
<sequence length="157" mass="18146">MKCPACSFPKDKVIDSRLCKDGQAIRRRRECLQCHRRYTTYEYIESALMVVKKDGRREAFDHQKLISGIRRAVEKRPISIDALERMVETIENELQAGGHNEVPADVIGEHVMKHLQELDGVAYVRFASVYRSFREVSEFADAAKSFAEKTQQKNIKK</sequence>
<evidence type="ECO:0000256" key="7">
    <source>
        <dbReference type="HAMAP-Rule" id="MF_00440"/>
    </source>
</evidence>
<comment type="cofactor">
    <cofactor evidence="7">
        <name>Zn(2+)</name>
        <dbReference type="ChEBI" id="CHEBI:29105"/>
    </cofactor>
    <text evidence="7">Binds 1 zinc ion.</text>
</comment>
<comment type="caution">
    <text evidence="9">The sequence shown here is derived from an EMBL/GenBank/DDBJ whole genome shotgun (WGS) entry which is preliminary data.</text>
</comment>
<dbReference type="GO" id="GO:0008270">
    <property type="term" value="F:zinc ion binding"/>
    <property type="evidence" value="ECO:0007669"/>
    <property type="project" value="UniProtKB-UniRule"/>
</dbReference>
<evidence type="ECO:0000256" key="3">
    <source>
        <dbReference type="ARBA" id="ARBA00022840"/>
    </source>
</evidence>
<accession>A0A1F5RGL4</accession>
<keyword evidence="5 7" id="KW-0238">DNA-binding</keyword>
<keyword evidence="3 7" id="KW-0067">ATP-binding</keyword>
<dbReference type="GO" id="GO:0045892">
    <property type="term" value="P:negative regulation of DNA-templated transcription"/>
    <property type="evidence" value="ECO:0007669"/>
    <property type="project" value="UniProtKB-UniRule"/>
</dbReference>
<evidence type="ECO:0000256" key="4">
    <source>
        <dbReference type="ARBA" id="ARBA00023015"/>
    </source>
</evidence>
<dbReference type="NCBIfam" id="TIGR00244">
    <property type="entry name" value="transcriptional regulator NrdR"/>
    <property type="match status" value="1"/>
</dbReference>